<comment type="caution">
    <text evidence="6">The sequence shown here is derived from an EMBL/GenBank/DDBJ whole genome shotgun (WGS) entry which is preliminary data.</text>
</comment>
<dbReference type="InterPro" id="IPR036514">
    <property type="entry name" value="SGNH_hydro_sf"/>
</dbReference>
<dbReference type="Gene3D" id="3.40.50.1110">
    <property type="entry name" value="SGNH hydrolase"/>
    <property type="match status" value="1"/>
</dbReference>
<evidence type="ECO:0000313" key="6">
    <source>
        <dbReference type="EMBL" id="PWN03113.1"/>
    </source>
</evidence>
<feature type="compositionally biased region" description="Low complexity" evidence="3">
    <location>
        <begin position="44"/>
        <end position="57"/>
    </location>
</feature>
<feature type="disulfide bond" evidence="2">
    <location>
        <begin position="90"/>
        <end position="114"/>
    </location>
</feature>
<feature type="signal peptide" evidence="4">
    <location>
        <begin position="1"/>
        <end position="26"/>
    </location>
</feature>
<feature type="region of interest" description="Disordered" evidence="3">
    <location>
        <begin position="30"/>
        <end position="57"/>
    </location>
</feature>
<keyword evidence="4" id="KW-0732">Signal</keyword>
<evidence type="ECO:0000256" key="2">
    <source>
        <dbReference type="PIRSR" id="PIRSR637460-2"/>
    </source>
</evidence>
<dbReference type="PROSITE" id="PS51257">
    <property type="entry name" value="PROKAR_LIPOPROTEIN"/>
    <property type="match status" value="1"/>
</dbReference>
<feature type="active site" description="Nucleophile" evidence="1">
    <location>
        <position position="73"/>
    </location>
</feature>
<organism evidence="6 7">
    <name type="scientific">Nocardioides silvaticus</name>
    <dbReference type="NCBI Taxonomy" id="2201891"/>
    <lineage>
        <taxon>Bacteria</taxon>
        <taxon>Bacillati</taxon>
        <taxon>Actinomycetota</taxon>
        <taxon>Actinomycetes</taxon>
        <taxon>Propionibacteriales</taxon>
        <taxon>Nocardioidaceae</taxon>
        <taxon>Nocardioides</taxon>
    </lineage>
</organism>
<accession>A0A316TF11</accession>
<dbReference type="PANTHER" id="PTHR37981">
    <property type="entry name" value="LIPASE 2"/>
    <property type="match status" value="1"/>
</dbReference>
<feature type="disulfide bond" evidence="2">
    <location>
        <begin position="167"/>
        <end position="180"/>
    </location>
</feature>
<sequence>MRRTSPRRTLRAVVAVTLVAALTGCAGDGDGSGGAGDSGGSGGSAESTGSDASGGSSDAGLQVGGSYVALGDSYTAAPLVGSSTDFTDGCFRSAENYPALVAERLSLELTDVSCGGATTRDLARGQATMTGETVPPQLDAVSADTDLVTISLGGNDFGLFAGLVQGCGWTVSREQADAPCAEVAGDDPADAERTMDRIRQRLVAGIDAVLERAPQARVVVVGYPQIAPERGGCASLPVARGDAGVARTVNEQLTEQLRAAATAAGVEYVDVFAATEGHDLCSDDPWIADGSVRPPEAAPYHPLAPEQEMVADLLVELLAG</sequence>
<keyword evidence="7" id="KW-1185">Reference proteome</keyword>
<dbReference type="CDD" id="cd01823">
    <property type="entry name" value="SEST_like"/>
    <property type="match status" value="1"/>
</dbReference>
<feature type="chain" id="PRO_5039054506" evidence="4">
    <location>
        <begin position="27"/>
        <end position="320"/>
    </location>
</feature>
<gene>
    <name evidence="6" type="ORF">DJ010_08260</name>
</gene>
<reference evidence="6 7" key="1">
    <citation type="submission" date="2018-05" db="EMBL/GenBank/DDBJ databases">
        <title>Nocardioides silvaticus genome.</title>
        <authorList>
            <person name="Li C."/>
            <person name="Wang G."/>
        </authorList>
    </citation>
    <scope>NUCLEOTIDE SEQUENCE [LARGE SCALE GENOMIC DNA]</scope>
    <source>
        <strain evidence="6 7">CCTCC AB 2018079</strain>
    </source>
</reference>
<feature type="disulfide bond" evidence="2">
    <location>
        <begin position="233"/>
        <end position="281"/>
    </location>
</feature>
<proteinExistence type="predicted"/>
<dbReference type="Proteomes" id="UP000245507">
    <property type="component" value="Unassembled WGS sequence"/>
</dbReference>
<dbReference type="GO" id="GO:0019433">
    <property type="term" value="P:triglyceride catabolic process"/>
    <property type="evidence" value="ECO:0007669"/>
    <property type="project" value="TreeGrafter"/>
</dbReference>
<evidence type="ECO:0000256" key="3">
    <source>
        <dbReference type="SAM" id="MobiDB-lite"/>
    </source>
</evidence>
<evidence type="ECO:0000259" key="5">
    <source>
        <dbReference type="Pfam" id="PF13472"/>
    </source>
</evidence>
<dbReference type="EMBL" id="QGDD01000003">
    <property type="protein sequence ID" value="PWN03113.1"/>
    <property type="molecule type" value="Genomic_DNA"/>
</dbReference>
<protein>
    <submittedName>
        <fullName evidence="6">GDSL family lipase</fullName>
    </submittedName>
</protein>
<evidence type="ECO:0000256" key="1">
    <source>
        <dbReference type="PIRSR" id="PIRSR637460-1"/>
    </source>
</evidence>
<dbReference type="AlphaFoldDB" id="A0A316TF11"/>
<dbReference type="Pfam" id="PF13472">
    <property type="entry name" value="Lipase_GDSL_2"/>
    <property type="match status" value="1"/>
</dbReference>
<feature type="domain" description="SGNH hydrolase-type esterase" evidence="5">
    <location>
        <begin position="69"/>
        <end position="302"/>
    </location>
</feature>
<evidence type="ECO:0000256" key="4">
    <source>
        <dbReference type="SAM" id="SignalP"/>
    </source>
</evidence>
<evidence type="ECO:0000313" key="7">
    <source>
        <dbReference type="Proteomes" id="UP000245507"/>
    </source>
</evidence>
<dbReference type="SUPFAM" id="SSF52266">
    <property type="entry name" value="SGNH hydrolase"/>
    <property type="match status" value="1"/>
</dbReference>
<feature type="active site" evidence="1">
    <location>
        <position position="301"/>
    </location>
</feature>
<name>A0A316TF11_9ACTN</name>
<dbReference type="PANTHER" id="PTHR37981:SF1">
    <property type="entry name" value="SGNH HYDROLASE-TYPE ESTERASE DOMAIN-CONTAINING PROTEIN"/>
    <property type="match status" value="1"/>
</dbReference>
<dbReference type="OrthoDB" id="5503950at2"/>
<feature type="compositionally biased region" description="Gly residues" evidence="3">
    <location>
        <begin position="30"/>
        <end position="43"/>
    </location>
</feature>
<dbReference type="InterPro" id="IPR037460">
    <property type="entry name" value="SEST-like"/>
</dbReference>
<dbReference type="RefSeq" id="WP_109693204.1">
    <property type="nucleotide sequence ID" value="NZ_QGDD01000003.1"/>
</dbReference>
<keyword evidence="2" id="KW-1015">Disulfide bond</keyword>
<dbReference type="InterPro" id="IPR013830">
    <property type="entry name" value="SGNH_hydro"/>
</dbReference>
<dbReference type="GO" id="GO:0004806">
    <property type="term" value="F:triacylglycerol lipase activity"/>
    <property type="evidence" value="ECO:0007669"/>
    <property type="project" value="TreeGrafter"/>
</dbReference>